<evidence type="ECO:0000313" key="3">
    <source>
        <dbReference type="Proteomes" id="UP000620124"/>
    </source>
</evidence>
<dbReference type="InterPro" id="IPR019734">
    <property type="entry name" value="TPR_rpt"/>
</dbReference>
<reference evidence="2" key="1">
    <citation type="submission" date="2020-05" db="EMBL/GenBank/DDBJ databases">
        <title>Mycena genomes resolve the evolution of fungal bioluminescence.</title>
        <authorList>
            <person name="Tsai I.J."/>
        </authorList>
    </citation>
    <scope>NUCLEOTIDE SEQUENCE</scope>
    <source>
        <strain evidence="2">CCC161011</strain>
    </source>
</reference>
<dbReference type="InterPro" id="IPR059179">
    <property type="entry name" value="MLKL-like_MCAfunc"/>
</dbReference>
<dbReference type="Gene3D" id="1.20.930.20">
    <property type="entry name" value="Adaptor protein Cbl, N-terminal domain"/>
    <property type="match status" value="1"/>
</dbReference>
<dbReference type="CDD" id="cd21037">
    <property type="entry name" value="MLKL_NTD"/>
    <property type="match status" value="1"/>
</dbReference>
<dbReference type="Proteomes" id="UP000620124">
    <property type="component" value="Unassembled WGS sequence"/>
</dbReference>
<dbReference type="SUPFAM" id="SSF52540">
    <property type="entry name" value="P-loop containing nucleoside triphosphate hydrolases"/>
    <property type="match status" value="1"/>
</dbReference>
<dbReference type="InterPro" id="IPR011990">
    <property type="entry name" value="TPR-like_helical_dom_sf"/>
</dbReference>
<name>A0A8H7D8J2_9AGAR</name>
<dbReference type="PANTHER" id="PTHR47691:SF3">
    <property type="entry name" value="HTH-TYPE TRANSCRIPTIONAL REGULATOR RV0890C-RELATED"/>
    <property type="match status" value="1"/>
</dbReference>
<gene>
    <name evidence="2" type="ORF">MVEN_00631600</name>
</gene>
<dbReference type="Gene3D" id="1.25.40.10">
    <property type="entry name" value="Tetratricopeptide repeat domain"/>
    <property type="match status" value="2"/>
</dbReference>
<dbReference type="PANTHER" id="PTHR47691">
    <property type="entry name" value="REGULATOR-RELATED"/>
    <property type="match status" value="1"/>
</dbReference>
<evidence type="ECO:0000313" key="2">
    <source>
        <dbReference type="EMBL" id="KAF7362818.1"/>
    </source>
</evidence>
<dbReference type="SUPFAM" id="SSF48452">
    <property type="entry name" value="TPR-like"/>
    <property type="match status" value="2"/>
</dbReference>
<dbReference type="SMART" id="SM00028">
    <property type="entry name" value="TPR"/>
    <property type="match status" value="3"/>
</dbReference>
<dbReference type="InterPro" id="IPR036537">
    <property type="entry name" value="Adaptor_Cbl_N_dom_sf"/>
</dbReference>
<dbReference type="OrthoDB" id="3033974at2759"/>
<dbReference type="AlphaFoldDB" id="A0A8H7D8J2"/>
<dbReference type="Gene3D" id="3.40.50.300">
    <property type="entry name" value="P-loop containing nucleotide triphosphate hydrolases"/>
    <property type="match status" value="1"/>
</dbReference>
<evidence type="ECO:0000259" key="1">
    <source>
        <dbReference type="Pfam" id="PF20703"/>
    </source>
</evidence>
<sequence length="1044" mass="117336">MPLQTSVTEIRLNNVLSCLKMAVGLLNVLNDSFGTPFLPAIERTTLALINEVQSVKRNKVECIQLLESVHGLLYTIVDIHIKSGTMEILPPIILNHIGRFTETIHKIHTFVEAQRDGNKIKNFFRQSEMTTLLRDCWKGLQQGMEVFEIETSVRHFNSISEMQKKSQNMHNKLLELIANFSDWETSDGSSSMYNTFNSSSRSFSMLPSRPKIFYGREEELENILQNLAQDSPRITILGPGGMGKTSLARAILHHPNVITKYEHRFFVPCDSATTRIEAAALIGSHLGLEPGKDLTKSVIRHFSEGPPCLLILDNLETAWEPIESRDGIEEFLSLLTDVLHLALVWTVYQQITMRGTERPSKVRWTRPFLAPLKSLSDDAAHQVFISITDDVHDTRDVDRLLRLTDNMPLAIDLIAHMVDDESCSSILARWKTEKTALFSAGHDKGSNLDASIAISLSSPRVKSLAGSRELLSLMSILPDGLSDVELLQSNLPIQNIQGCKTALLRTSLAYMDDKKRLKSLVPIREHVQQYYPPDTTLIQPLRKHFQILLELYRGYHGGKMEQVIGEIHSNKGNLQQLLMLGLHADNSNLADTINCTLSLNSFSRMTGHGNLSLMDEIPAVLPRPINHRLEIAFITEVFNSRIVRPISTPELLISEGLSHLKNIDHPRLESDFYVSVGSYYYYHRKDPSTAMNYVHKALALSQSSANASQQSGILNLIATFTHKTGDIFAAQKRAQEAGRLATLCGDLYEEARAQKTEAACCTSRSNFQAALPLLSRAQTLLELCGMSDGNLNLQIKNQEAQVHLLKSEYAEALDHHNQVIKIISEEERPVNYGFSLVNIAEIGVLMGTDEHDVLTTLEKAKTIFNTFHYHAELEYCDMILADLMLRGGNMPAAKIVFEKSIRSSWGKDDEATSYCLDRVGNVSRWSATDLKWAFTWAVIYLGYAQRSRQKLPLHRALHFLGDFFLFKGVDETAQNLLIVALEGFTHMDVHRSRAECMMRLGDLAKKMGDLSKATEFHKTAGLLFERSMRKDGRKASIEEAAGEE</sequence>
<keyword evidence="3" id="KW-1185">Reference proteome</keyword>
<comment type="caution">
    <text evidence="2">The sequence shown here is derived from an EMBL/GenBank/DDBJ whole genome shotgun (WGS) entry which is preliminary data.</text>
</comment>
<dbReference type="GO" id="GO:0007166">
    <property type="term" value="P:cell surface receptor signaling pathway"/>
    <property type="evidence" value="ECO:0007669"/>
    <property type="project" value="InterPro"/>
</dbReference>
<dbReference type="InterPro" id="IPR027417">
    <property type="entry name" value="P-loop_NTPase"/>
</dbReference>
<feature type="domain" description="Novel STAND NTPase 1" evidence="1">
    <location>
        <begin position="210"/>
        <end position="359"/>
    </location>
</feature>
<proteinExistence type="predicted"/>
<dbReference type="CDD" id="cd00009">
    <property type="entry name" value="AAA"/>
    <property type="match status" value="1"/>
</dbReference>
<dbReference type="Pfam" id="PF20703">
    <property type="entry name" value="nSTAND1"/>
    <property type="match status" value="1"/>
</dbReference>
<dbReference type="InterPro" id="IPR049052">
    <property type="entry name" value="nSTAND1"/>
</dbReference>
<organism evidence="2 3">
    <name type="scientific">Mycena venus</name>
    <dbReference type="NCBI Taxonomy" id="2733690"/>
    <lineage>
        <taxon>Eukaryota</taxon>
        <taxon>Fungi</taxon>
        <taxon>Dikarya</taxon>
        <taxon>Basidiomycota</taxon>
        <taxon>Agaricomycotina</taxon>
        <taxon>Agaricomycetes</taxon>
        <taxon>Agaricomycetidae</taxon>
        <taxon>Agaricales</taxon>
        <taxon>Marasmiineae</taxon>
        <taxon>Mycenaceae</taxon>
        <taxon>Mycena</taxon>
    </lineage>
</organism>
<accession>A0A8H7D8J2</accession>
<dbReference type="EMBL" id="JACAZI010000004">
    <property type="protein sequence ID" value="KAF7362818.1"/>
    <property type="molecule type" value="Genomic_DNA"/>
</dbReference>
<protein>
    <submittedName>
        <fullName evidence="2">ATPase-AAA-core domain-containing protein</fullName>
    </submittedName>
</protein>